<keyword evidence="3" id="KW-0547">Nucleotide-binding</keyword>
<keyword evidence="4" id="KW-1185">Reference proteome</keyword>
<dbReference type="PANTHER" id="PTHR35526:SF3">
    <property type="entry name" value="ANTI-SIGMA-F FACTOR RSBW"/>
    <property type="match status" value="1"/>
</dbReference>
<dbReference type="SUPFAM" id="SSF55874">
    <property type="entry name" value="ATPase domain of HSP90 chaperone/DNA topoisomerase II/histidine kinase"/>
    <property type="match status" value="1"/>
</dbReference>
<dbReference type="Pfam" id="PF13581">
    <property type="entry name" value="HATPase_c_2"/>
    <property type="match status" value="1"/>
</dbReference>
<dbReference type="GO" id="GO:0005524">
    <property type="term" value="F:ATP binding"/>
    <property type="evidence" value="ECO:0007669"/>
    <property type="project" value="UniProtKB-KW"/>
</dbReference>
<gene>
    <name evidence="3" type="ORF">QNO04_33625</name>
</gene>
<feature type="domain" description="Histidine kinase/HSP90-like ATPase" evidence="2">
    <location>
        <begin position="28"/>
        <end position="143"/>
    </location>
</feature>
<dbReference type="PANTHER" id="PTHR35526">
    <property type="entry name" value="ANTI-SIGMA-F FACTOR RSBW-RELATED"/>
    <property type="match status" value="1"/>
</dbReference>
<evidence type="ECO:0000313" key="4">
    <source>
        <dbReference type="Proteomes" id="UP001249760"/>
    </source>
</evidence>
<protein>
    <submittedName>
        <fullName evidence="3">ATP-binding protein</fullName>
    </submittedName>
</protein>
<evidence type="ECO:0000259" key="2">
    <source>
        <dbReference type="Pfam" id="PF13581"/>
    </source>
</evidence>
<keyword evidence="1" id="KW-0418">Kinase</keyword>
<dbReference type="RefSeq" id="WP_394309020.1">
    <property type="nucleotide sequence ID" value="NZ_JASKMA010000054.1"/>
</dbReference>
<dbReference type="InterPro" id="IPR036890">
    <property type="entry name" value="HATPase_C_sf"/>
</dbReference>
<dbReference type="Proteomes" id="UP001249760">
    <property type="component" value="Unassembled WGS sequence"/>
</dbReference>
<dbReference type="InterPro" id="IPR050267">
    <property type="entry name" value="Anti-sigma-factor_SerPK"/>
</dbReference>
<sequence length="153" mass="16685">MMTTRNSSPSDWPTAATDRFVTVTTARADIATVRGLRRRLMKTRRDWEDADTADIAELLAAELLTNAAWHAHRPAGEGARITLVAYRSKGQLRVEAADPDPNPPVVRHATAEEESGRRLALVDALADHWGVSERTDGKAVWFSLDPATAGATV</sequence>
<dbReference type="InterPro" id="IPR003594">
    <property type="entry name" value="HATPase_dom"/>
</dbReference>
<comment type="caution">
    <text evidence="3">The sequence shown here is derived from an EMBL/GenBank/DDBJ whole genome shotgun (WGS) entry which is preliminary data.</text>
</comment>
<accession>A0ABU3K2I5</accession>
<evidence type="ECO:0000313" key="3">
    <source>
        <dbReference type="EMBL" id="MDT6988398.1"/>
    </source>
</evidence>
<organism evidence="3 4">
    <name type="scientific">Streptomyces lusitanus</name>
    <dbReference type="NCBI Taxonomy" id="68232"/>
    <lineage>
        <taxon>Bacteria</taxon>
        <taxon>Bacillati</taxon>
        <taxon>Actinomycetota</taxon>
        <taxon>Actinomycetes</taxon>
        <taxon>Kitasatosporales</taxon>
        <taxon>Streptomycetaceae</taxon>
        <taxon>Streptomyces</taxon>
    </lineage>
</organism>
<reference evidence="3 4" key="1">
    <citation type="submission" date="2023-05" db="EMBL/GenBank/DDBJ databases">
        <title>Streptomyces fuscus sp. nov., a brown-black pigment producing actinomyces isolated from dry sand of Sea duck farm.</title>
        <authorList>
            <person name="Xie J."/>
            <person name="Shen N."/>
        </authorList>
    </citation>
    <scope>NUCLEOTIDE SEQUENCE [LARGE SCALE GENOMIC DNA]</scope>
    <source>
        <strain evidence="3 4">CGMCC 4.1745</strain>
    </source>
</reference>
<dbReference type="Gene3D" id="3.30.565.10">
    <property type="entry name" value="Histidine kinase-like ATPase, C-terminal domain"/>
    <property type="match status" value="1"/>
</dbReference>
<keyword evidence="1" id="KW-0808">Transferase</keyword>
<keyword evidence="1" id="KW-0723">Serine/threonine-protein kinase</keyword>
<evidence type="ECO:0000256" key="1">
    <source>
        <dbReference type="ARBA" id="ARBA00022527"/>
    </source>
</evidence>
<dbReference type="CDD" id="cd16936">
    <property type="entry name" value="HATPase_RsbW-like"/>
    <property type="match status" value="1"/>
</dbReference>
<keyword evidence="3" id="KW-0067">ATP-binding</keyword>
<dbReference type="EMBL" id="JASKMA010000054">
    <property type="protein sequence ID" value="MDT6988398.1"/>
    <property type="molecule type" value="Genomic_DNA"/>
</dbReference>
<proteinExistence type="predicted"/>
<name>A0ABU3K2I5_9ACTN</name>